<dbReference type="Proteomes" id="UP000636264">
    <property type="component" value="Unassembled WGS sequence"/>
</dbReference>
<evidence type="ECO:0000313" key="1">
    <source>
        <dbReference type="EMBL" id="GGA56937.1"/>
    </source>
</evidence>
<reference evidence="1" key="2">
    <citation type="submission" date="2020-09" db="EMBL/GenBank/DDBJ databases">
        <authorList>
            <person name="Sun Q."/>
            <person name="Zhou Y."/>
        </authorList>
    </citation>
    <scope>NUCLEOTIDE SEQUENCE</scope>
    <source>
        <strain evidence="1">CGMCC 1.15320</strain>
    </source>
</reference>
<accession>A0A916RKC1</accession>
<reference evidence="1" key="1">
    <citation type="journal article" date="2014" name="Int. J. Syst. Evol. Microbiol.">
        <title>Complete genome sequence of Corynebacterium casei LMG S-19264T (=DSM 44701T), isolated from a smear-ripened cheese.</title>
        <authorList>
            <consortium name="US DOE Joint Genome Institute (JGI-PGF)"/>
            <person name="Walter F."/>
            <person name="Albersmeier A."/>
            <person name="Kalinowski J."/>
            <person name="Ruckert C."/>
        </authorList>
    </citation>
    <scope>NUCLEOTIDE SEQUENCE</scope>
    <source>
        <strain evidence="1">CGMCC 1.15320</strain>
    </source>
</reference>
<gene>
    <name evidence="1" type="ORF">GCM10011385_08010</name>
</gene>
<dbReference type="EMBL" id="BMIF01000002">
    <property type="protein sequence ID" value="GGA56937.1"/>
    <property type="molecule type" value="Genomic_DNA"/>
</dbReference>
<comment type="caution">
    <text evidence="1">The sequence shown here is derived from an EMBL/GenBank/DDBJ whole genome shotgun (WGS) entry which is preliminary data.</text>
</comment>
<evidence type="ECO:0000313" key="2">
    <source>
        <dbReference type="Proteomes" id="UP000636264"/>
    </source>
</evidence>
<sequence>MIKRGVSFGFLGRFGRSADLRYLDAALEEFRLHSGVVPDGVKMVAVSLMAQDGSEPEPAAYSPVGALMALSFYGAEEFARLNGPEATGVTLTRLETALEKGEGLDASIILLMLHSRLLHQSLREEYGIEADEARS</sequence>
<dbReference type="RefSeq" id="WP_188719669.1">
    <property type="nucleotide sequence ID" value="NZ_BMIF01000002.1"/>
</dbReference>
<organism evidence="1 2">
    <name type="scientific">Nitratireductor aestuarii</name>
    <dbReference type="NCBI Taxonomy" id="1735103"/>
    <lineage>
        <taxon>Bacteria</taxon>
        <taxon>Pseudomonadati</taxon>
        <taxon>Pseudomonadota</taxon>
        <taxon>Alphaproteobacteria</taxon>
        <taxon>Hyphomicrobiales</taxon>
        <taxon>Phyllobacteriaceae</taxon>
        <taxon>Nitratireductor</taxon>
    </lineage>
</organism>
<dbReference type="AlphaFoldDB" id="A0A916RKC1"/>
<keyword evidence="2" id="KW-1185">Reference proteome</keyword>
<protein>
    <submittedName>
        <fullName evidence="1">Uncharacterized protein</fullName>
    </submittedName>
</protein>
<proteinExistence type="predicted"/>
<name>A0A916RKC1_9HYPH</name>